<keyword evidence="1" id="KW-0175">Coiled coil</keyword>
<dbReference type="InterPro" id="IPR011990">
    <property type="entry name" value="TPR-like_helical_dom_sf"/>
</dbReference>
<proteinExistence type="predicted"/>
<dbReference type="InterPro" id="IPR039340">
    <property type="entry name" value="Tfc4/TFIIIC-102/Sfc4"/>
</dbReference>
<feature type="compositionally biased region" description="Basic and acidic residues" evidence="2">
    <location>
        <begin position="572"/>
        <end position="597"/>
    </location>
</feature>
<evidence type="ECO:0000313" key="4">
    <source>
        <dbReference type="Proteomes" id="UP000324800"/>
    </source>
</evidence>
<dbReference type="AlphaFoldDB" id="A0A5J4W8X5"/>
<gene>
    <name evidence="3" type="ORF">EZS28_013111</name>
</gene>
<dbReference type="OrthoDB" id="9991317at2759"/>
<feature type="region of interest" description="Disordered" evidence="2">
    <location>
        <begin position="1"/>
        <end position="20"/>
    </location>
</feature>
<feature type="coiled-coil region" evidence="1">
    <location>
        <begin position="167"/>
        <end position="229"/>
    </location>
</feature>
<dbReference type="Proteomes" id="UP000324800">
    <property type="component" value="Unassembled WGS sequence"/>
</dbReference>
<feature type="compositionally biased region" description="Basic residues" evidence="2">
    <location>
        <begin position="105"/>
        <end position="116"/>
    </location>
</feature>
<feature type="compositionally biased region" description="Polar residues" evidence="2">
    <location>
        <begin position="64"/>
        <end position="82"/>
    </location>
</feature>
<dbReference type="GO" id="GO:0000127">
    <property type="term" value="C:transcription factor TFIIIC complex"/>
    <property type="evidence" value="ECO:0007669"/>
    <property type="project" value="TreeGrafter"/>
</dbReference>
<evidence type="ECO:0000256" key="2">
    <source>
        <dbReference type="SAM" id="MobiDB-lite"/>
    </source>
</evidence>
<evidence type="ECO:0000313" key="3">
    <source>
        <dbReference type="EMBL" id="KAA6391364.1"/>
    </source>
</evidence>
<evidence type="ECO:0000256" key="1">
    <source>
        <dbReference type="SAM" id="Coils"/>
    </source>
</evidence>
<dbReference type="PANTHER" id="PTHR23082">
    <property type="entry name" value="TRANSCRIPTION INITIATION FACTOR IIIC TFIIIC , POLYPEPTIDE 3-RELATED"/>
    <property type="match status" value="1"/>
</dbReference>
<feature type="compositionally biased region" description="Basic and acidic residues" evidence="2">
    <location>
        <begin position="83"/>
        <end position="93"/>
    </location>
</feature>
<feature type="region of interest" description="Disordered" evidence="2">
    <location>
        <begin position="572"/>
        <end position="600"/>
    </location>
</feature>
<accession>A0A5J4W8X5</accession>
<feature type="compositionally biased region" description="Basic and acidic residues" evidence="2">
    <location>
        <begin position="117"/>
        <end position="126"/>
    </location>
</feature>
<dbReference type="GO" id="GO:0006383">
    <property type="term" value="P:transcription by RNA polymerase III"/>
    <property type="evidence" value="ECO:0007669"/>
    <property type="project" value="InterPro"/>
</dbReference>
<dbReference type="PANTHER" id="PTHR23082:SF0">
    <property type="entry name" value="GENERAL TRANSCRIPTION FACTOR 3C POLYPEPTIDE 3"/>
    <property type="match status" value="1"/>
</dbReference>
<name>A0A5J4W8X5_9EUKA</name>
<reference evidence="3 4" key="1">
    <citation type="submission" date="2019-03" db="EMBL/GenBank/DDBJ databases">
        <title>Single cell metagenomics reveals metabolic interactions within the superorganism composed of flagellate Streblomastix strix and complex community of Bacteroidetes bacteria on its surface.</title>
        <authorList>
            <person name="Treitli S.C."/>
            <person name="Kolisko M."/>
            <person name="Husnik F."/>
            <person name="Keeling P."/>
            <person name="Hampl V."/>
        </authorList>
    </citation>
    <scope>NUCLEOTIDE SEQUENCE [LARGE SCALE GENOMIC DNA]</scope>
    <source>
        <strain evidence="3">ST1C</strain>
    </source>
</reference>
<dbReference type="Gene3D" id="1.25.40.10">
    <property type="entry name" value="Tetratricopeptide repeat domain"/>
    <property type="match status" value="1"/>
</dbReference>
<comment type="caution">
    <text evidence="3">The sequence shown here is derived from an EMBL/GenBank/DDBJ whole genome shotgun (WGS) entry which is preliminary data.</text>
</comment>
<protein>
    <submittedName>
        <fullName evidence="3">Uncharacterized protein</fullName>
    </submittedName>
</protein>
<sequence>MKLQRNFSISPPPHQTQTQLLSDQQTDELIFNSISPSQEHEYEHSIIDEISVVDDRQEQLIPQQTNINPNLNEIKSQGSSQASEKKNQKKKQEALSVSDVVALKALRKNQGPRKSKKEQEIKKDETEQTNLQVMIKDEQTSVMMNIEENGEQIVDQNGIGQSGVEQQQQKEEDKEIIEDKIIQQENKTKKSRVKPKDPEAVEQKRLQRIQQKQITIEFLSKECNNERLEKNSGVQVGILQGLTAKCLWSILVTKAGSDCARVMMKASQRVDVLSQNMIIYSSLCDGCIISGEWDLMREYIRKIIWAFMYEQQIDMQRQQQSNSEQINIQAQSEQITISNILRDPYLNHLQRYRLATTEARDINVCIERQKLLDVLWRVSNEIKKQSGETYADDKFIRYIFNTHSFEAYAEQQQGIESNSNQLSNDCFQIVNSYPLSPQKRIVWSECLTILSGNTFFAKCEYSQAAAHYLAVLRRGIHGKEDAFLRLLVGLCFLFRTMSKNIEDRQSMLLQAFAYLSEYAQLRQNESEISYNLGRAYQHLSLNYLAVPQYLTCINNRKKEMNQEKKIIKEKETEKTKEEQKIERKDDDSKIEKQKELNEGSVSQLSAVDDIAQKAELVHEALQDKKEENQNQNEDPPSLAMEAAFNLSLIYRQSNQRALARQTLLQNIII</sequence>
<organism evidence="3 4">
    <name type="scientific">Streblomastix strix</name>
    <dbReference type="NCBI Taxonomy" id="222440"/>
    <lineage>
        <taxon>Eukaryota</taxon>
        <taxon>Metamonada</taxon>
        <taxon>Preaxostyla</taxon>
        <taxon>Oxymonadida</taxon>
        <taxon>Streblomastigidae</taxon>
        <taxon>Streblomastix</taxon>
    </lineage>
</organism>
<dbReference type="EMBL" id="SNRW01002904">
    <property type="protein sequence ID" value="KAA6391364.1"/>
    <property type="molecule type" value="Genomic_DNA"/>
</dbReference>
<feature type="region of interest" description="Disordered" evidence="2">
    <location>
        <begin position="64"/>
        <end position="131"/>
    </location>
</feature>